<protein>
    <submittedName>
        <fullName evidence="1">Uncharacterized protein</fullName>
    </submittedName>
</protein>
<reference evidence="2" key="1">
    <citation type="submission" date="2016-10" db="EMBL/GenBank/DDBJ databases">
        <authorList>
            <person name="Varghese N."/>
            <person name="Submissions S."/>
        </authorList>
    </citation>
    <scope>NUCLEOTIDE SEQUENCE [LARGE SCALE GENOMIC DNA]</scope>
    <source>
        <strain evidence="2">DSM 17038</strain>
    </source>
</reference>
<name>A0A1I2YKS9_9FIRM</name>
<sequence>MTIMSYVAHVRPGQQKQALRYLNGLRMFALTLSLKMARSETLPWICRRIVKAAIEGKAGIIRICGNGSETVSLE</sequence>
<keyword evidence="2" id="KW-1185">Reference proteome</keyword>
<proteinExistence type="predicted"/>
<evidence type="ECO:0000313" key="2">
    <source>
        <dbReference type="Proteomes" id="UP000199337"/>
    </source>
</evidence>
<dbReference type="EMBL" id="FOOX01000021">
    <property type="protein sequence ID" value="SFH25959.1"/>
    <property type="molecule type" value="Genomic_DNA"/>
</dbReference>
<dbReference type="RefSeq" id="WP_092474550.1">
    <property type="nucleotide sequence ID" value="NZ_FOOX01000021.1"/>
</dbReference>
<dbReference type="OrthoDB" id="10001575at2"/>
<dbReference type="AlphaFoldDB" id="A0A1I2YKS9"/>
<organism evidence="1 2">
    <name type="scientific">Desulfotruncus arcticus DSM 17038</name>
    <dbReference type="NCBI Taxonomy" id="1121424"/>
    <lineage>
        <taxon>Bacteria</taxon>
        <taxon>Bacillati</taxon>
        <taxon>Bacillota</taxon>
        <taxon>Clostridia</taxon>
        <taxon>Eubacteriales</taxon>
        <taxon>Desulfallaceae</taxon>
        <taxon>Desulfotruncus</taxon>
    </lineage>
</organism>
<dbReference type="Proteomes" id="UP000199337">
    <property type="component" value="Unassembled WGS sequence"/>
</dbReference>
<gene>
    <name evidence="1" type="ORF">SAMN05660649_04476</name>
</gene>
<evidence type="ECO:0000313" key="1">
    <source>
        <dbReference type="EMBL" id="SFH25959.1"/>
    </source>
</evidence>
<accession>A0A1I2YKS9</accession>